<feature type="domain" description="PNPLA" evidence="4">
    <location>
        <begin position="5"/>
        <end position="198"/>
    </location>
</feature>
<evidence type="ECO:0000256" key="1">
    <source>
        <dbReference type="ARBA" id="ARBA00023098"/>
    </source>
</evidence>
<feature type="region of interest" description="Disordered" evidence="3">
    <location>
        <begin position="309"/>
        <end position="330"/>
    </location>
</feature>
<dbReference type="Proteomes" id="UP000773462">
    <property type="component" value="Unassembled WGS sequence"/>
</dbReference>
<reference evidence="5 6" key="1">
    <citation type="submission" date="2021-03" db="EMBL/GenBank/DDBJ databases">
        <title>Genomic Encyclopedia of Type Strains, Phase IV (KMG-IV): sequencing the most valuable type-strain genomes for metagenomic binning, comparative biology and taxonomic classification.</title>
        <authorList>
            <person name="Goeker M."/>
        </authorList>
    </citation>
    <scope>NUCLEOTIDE SEQUENCE [LARGE SCALE GENOMIC DNA]</scope>
    <source>
        <strain evidence="5 6">DSM 101953</strain>
    </source>
</reference>
<dbReference type="InterPro" id="IPR052580">
    <property type="entry name" value="Lipid_Hydrolase"/>
</dbReference>
<protein>
    <submittedName>
        <fullName evidence="5">NTE family protein</fullName>
    </submittedName>
</protein>
<evidence type="ECO:0000313" key="5">
    <source>
        <dbReference type="EMBL" id="MBP2113145.1"/>
    </source>
</evidence>
<comment type="caution">
    <text evidence="5">The sequence shown here is derived from an EMBL/GenBank/DDBJ whole genome shotgun (WGS) entry which is preliminary data.</text>
</comment>
<keyword evidence="2" id="KW-0378">Hydrolase</keyword>
<feature type="short sequence motif" description="GXGXXG" evidence="2">
    <location>
        <begin position="9"/>
        <end position="14"/>
    </location>
</feature>
<dbReference type="PROSITE" id="PS51635">
    <property type="entry name" value="PNPLA"/>
    <property type="match status" value="1"/>
</dbReference>
<dbReference type="PANTHER" id="PTHR46394">
    <property type="entry name" value="ANNEXIN"/>
    <property type="match status" value="1"/>
</dbReference>
<keyword evidence="2" id="KW-0442">Lipid degradation</keyword>
<feature type="active site" description="Proton acceptor" evidence="2">
    <location>
        <position position="185"/>
    </location>
</feature>
<organism evidence="5 6">
    <name type="scientific">Paenibacillus silagei</name>
    <dbReference type="NCBI Taxonomy" id="1670801"/>
    <lineage>
        <taxon>Bacteria</taxon>
        <taxon>Bacillati</taxon>
        <taxon>Bacillota</taxon>
        <taxon>Bacilli</taxon>
        <taxon>Bacillales</taxon>
        <taxon>Paenibacillaceae</taxon>
        <taxon>Paenibacillus</taxon>
    </lineage>
</organism>
<feature type="short sequence motif" description="GXSXG" evidence="2">
    <location>
        <begin position="36"/>
        <end position="40"/>
    </location>
</feature>
<proteinExistence type="predicted"/>
<dbReference type="PANTHER" id="PTHR46394:SF1">
    <property type="entry name" value="PNPLA DOMAIN-CONTAINING PROTEIN"/>
    <property type="match status" value="1"/>
</dbReference>
<evidence type="ECO:0000313" key="6">
    <source>
        <dbReference type="Proteomes" id="UP000773462"/>
    </source>
</evidence>
<keyword evidence="1 2" id="KW-0443">Lipid metabolism</keyword>
<keyword evidence="6" id="KW-1185">Reference proteome</keyword>
<name>A0ABS4NSX9_9BACL</name>
<evidence type="ECO:0000259" key="4">
    <source>
        <dbReference type="PROSITE" id="PS51635"/>
    </source>
</evidence>
<dbReference type="RefSeq" id="WP_209874862.1">
    <property type="nucleotide sequence ID" value="NZ_JAGGLV010000010.1"/>
</dbReference>
<dbReference type="EMBL" id="JAGGLV010000010">
    <property type="protein sequence ID" value="MBP2113145.1"/>
    <property type="molecule type" value="Genomic_DNA"/>
</dbReference>
<accession>A0ABS4NSX9</accession>
<evidence type="ECO:0000256" key="2">
    <source>
        <dbReference type="PROSITE-ProRule" id="PRU01161"/>
    </source>
</evidence>
<dbReference type="CDD" id="cd07207">
    <property type="entry name" value="Pat_ExoU_VipD_like"/>
    <property type="match status" value="1"/>
</dbReference>
<dbReference type="Pfam" id="PF01734">
    <property type="entry name" value="Patatin"/>
    <property type="match status" value="1"/>
</dbReference>
<dbReference type="InterPro" id="IPR002641">
    <property type="entry name" value="PNPLA_dom"/>
</dbReference>
<dbReference type="SUPFAM" id="SSF52151">
    <property type="entry name" value="FabD/lysophospholipase-like"/>
    <property type="match status" value="1"/>
</dbReference>
<sequence length="330" mass="36843">MKADAVFEGGGVKGIAFVGAIEVMERKGYSWNKLAGTSAGAIVAALLAAGYNSAEIRELMHALDYVKLLGKTGLNNVPLLNKALPLLLNSGIYSNHVLEGVMSDWLKRRGIETFGDLPEGKLSIIASNISNGKMVIFPRDLPHYGLSSTTFPIAAAVRMSTTLPLFFKPYQWHTPLIPKPYYMLDGGMLSNYPIWLFDVEGVPRWPTFGFRLSEKRTYAQTLDINGPVSLLKGMFKTMLQAHDQRHVDEHAEERTVFIPTREVTTTKFDLTDADKQFLLTSGHTAAEKFLSTWDFEAYKHKFRDKNATSPVPAYYSDEPQSAQEDSVLYH</sequence>
<feature type="active site" description="Nucleophile" evidence="2">
    <location>
        <position position="38"/>
    </location>
</feature>
<gene>
    <name evidence="5" type="ORF">J2Z70_003304</name>
</gene>
<evidence type="ECO:0000256" key="3">
    <source>
        <dbReference type="SAM" id="MobiDB-lite"/>
    </source>
</evidence>
<dbReference type="InterPro" id="IPR016035">
    <property type="entry name" value="Acyl_Trfase/lysoPLipase"/>
</dbReference>
<dbReference type="Gene3D" id="3.40.1090.10">
    <property type="entry name" value="Cytosolic phospholipase A2 catalytic domain"/>
    <property type="match status" value="2"/>
</dbReference>
<feature type="short sequence motif" description="DGA/G" evidence="2">
    <location>
        <begin position="185"/>
        <end position="187"/>
    </location>
</feature>